<organism evidence="4 5">
    <name type="scientific">Enteractinococcus helveticum</name>
    <dbReference type="NCBI Taxonomy" id="1837282"/>
    <lineage>
        <taxon>Bacteria</taxon>
        <taxon>Bacillati</taxon>
        <taxon>Actinomycetota</taxon>
        <taxon>Actinomycetes</taxon>
        <taxon>Micrococcales</taxon>
        <taxon>Micrococcaceae</taxon>
    </lineage>
</organism>
<dbReference type="Gene3D" id="1.10.10.10">
    <property type="entry name" value="Winged helix-like DNA-binding domain superfamily/Winged helix DNA-binding domain"/>
    <property type="match status" value="2"/>
</dbReference>
<dbReference type="Pfam" id="PF07553">
    <property type="entry name" value="Lipoprotein_Ltp"/>
    <property type="match status" value="2"/>
</dbReference>
<dbReference type="InterPro" id="IPR011434">
    <property type="entry name" value="Ltp-like_HTH"/>
</dbReference>
<protein>
    <recommendedName>
        <fullName evidence="3">Putative host cell surface-exposed lipoprotein Ltp-like HTH region domain-containing protein</fullName>
    </recommendedName>
</protein>
<name>A0A1B7M2R7_9MICC</name>
<keyword evidence="2" id="KW-1133">Transmembrane helix</keyword>
<evidence type="ECO:0000313" key="5">
    <source>
        <dbReference type="Proteomes" id="UP000078292"/>
    </source>
</evidence>
<proteinExistence type="predicted"/>
<feature type="region of interest" description="Disordered" evidence="1">
    <location>
        <begin position="39"/>
        <end position="99"/>
    </location>
</feature>
<keyword evidence="5" id="KW-1185">Reference proteome</keyword>
<dbReference type="RefSeq" id="WP_043056085.1">
    <property type="nucleotide sequence ID" value="NZ_LXEY01000007.1"/>
</dbReference>
<feature type="domain" description="Putative host cell surface-exposed lipoprotein Ltp-like HTH region" evidence="3">
    <location>
        <begin position="147"/>
        <end position="194"/>
    </location>
</feature>
<evidence type="ECO:0000256" key="2">
    <source>
        <dbReference type="SAM" id="Phobius"/>
    </source>
</evidence>
<dbReference type="InterPro" id="IPR036388">
    <property type="entry name" value="WH-like_DNA-bd_sf"/>
</dbReference>
<sequence length="195" mass="21496">MTAEAQSLQKTKKPIWKRWWMIVLYVIVGIGVISNLAGGGDSEAEAEPSFSPSVVEQTQDAESEETEEAEVETTPEEVEEEPAEVVEEEPVEDDVPSEHRSALRSAETYSDMMHMSKAGIFDQLTSEYGGQFTEEAAQYAVDNVEADWNNNALESAITYQDTMAMSPAAIHDQLTSEYGGQFTTEEADYAIANLP</sequence>
<dbReference type="Proteomes" id="UP000078292">
    <property type="component" value="Unassembled WGS sequence"/>
</dbReference>
<dbReference type="EMBL" id="LXEY01000007">
    <property type="protein sequence ID" value="OAV62855.1"/>
    <property type="molecule type" value="Genomic_DNA"/>
</dbReference>
<reference evidence="4 5" key="1">
    <citation type="submission" date="2016-04" db="EMBL/GenBank/DDBJ databases">
        <title>First whole genome shotgun sequence of the bacterium Enteractinococcus sp. strain UASWS1574.</title>
        <authorList>
            <person name="Crovadore J."/>
            <person name="Chablais R."/>
            <person name="Lefort F."/>
        </authorList>
    </citation>
    <scope>NUCLEOTIDE SEQUENCE [LARGE SCALE GENOMIC DNA]</scope>
    <source>
        <strain evidence="4 5">UASWS1574</strain>
    </source>
</reference>
<comment type="caution">
    <text evidence="4">The sequence shown here is derived from an EMBL/GenBank/DDBJ whole genome shotgun (WGS) entry which is preliminary data.</text>
</comment>
<evidence type="ECO:0000256" key="1">
    <source>
        <dbReference type="SAM" id="MobiDB-lite"/>
    </source>
</evidence>
<accession>A0A1B7M2R7</accession>
<keyword evidence="2" id="KW-0812">Transmembrane</keyword>
<dbReference type="OrthoDB" id="2004788at2"/>
<feature type="transmembrane region" description="Helical" evidence="2">
    <location>
        <begin position="19"/>
        <end position="38"/>
    </location>
</feature>
<keyword evidence="2" id="KW-0472">Membrane</keyword>
<evidence type="ECO:0000313" key="4">
    <source>
        <dbReference type="EMBL" id="OAV62855.1"/>
    </source>
</evidence>
<feature type="compositionally biased region" description="Acidic residues" evidence="1">
    <location>
        <begin position="59"/>
        <end position="95"/>
    </location>
</feature>
<evidence type="ECO:0000259" key="3">
    <source>
        <dbReference type="Pfam" id="PF07553"/>
    </source>
</evidence>
<feature type="domain" description="Putative host cell surface-exposed lipoprotein Ltp-like HTH region" evidence="3">
    <location>
        <begin position="98"/>
        <end position="144"/>
    </location>
</feature>
<dbReference type="AlphaFoldDB" id="A0A1B7M2R7"/>
<gene>
    <name evidence="4" type="ORF">A6F49_04130</name>
</gene>